<dbReference type="AlphaFoldDB" id="A0A1M4WC73"/>
<dbReference type="InterPro" id="IPR003400">
    <property type="entry name" value="ExbD"/>
</dbReference>
<dbReference type="GO" id="GO:0005886">
    <property type="term" value="C:plasma membrane"/>
    <property type="evidence" value="ECO:0007669"/>
    <property type="project" value="UniProtKB-SubCell"/>
</dbReference>
<dbReference type="PANTHER" id="PTHR30558">
    <property type="entry name" value="EXBD MEMBRANE COMPONENT OF PMF-DRIVEN MACROMOLECULE IMPORT SYSTEM"/>
    <property type="match status" value="1"/>
</dbReference>
<keyword evidence="4" id="KW-0997">Cell inner membrane</keyword>
<protein>
    <submittedName>
        <fullName evidence="12">Biopolymer transport protein TolR</fullName>
    </submittedName>
</protein>
<evidence type="ECO:0000256" key="4">
    <source>
        <dbReference type="ARBA" id="ARBA00022519"/>
    </source>
</evidence>
<keyword evidence="3" id="KW-1003">Cell membrane</keyword>
<reference evidence="13" key="1">
    <citation type="submission" date="2016-11" db="EMBL/GenBank/DDBJ databases">
        <authorList>
            <person name="Varghese N."/>
            <person name="Submissions S."/>
        </authorList>
    </citation>
    <scope>NUCLEOTIDE SEQUENCE [LARGE SCALE GENOMIC DNA]</scope>
    <source>
        <strain evidence="13">DSM 14834</strain>
    </source>
</reference>
<evidence type="ECO:0000256" key="6">
    <source>
        <dbReference type="ARBA" id="ARBA00022692"/>
    </source>
</evidence>
<keyword evidence="10" id="KW-0813">Transport</keyword>
<feature type="transmembrane region" description="Helical" evidence="11">
    <location>
        <begin position="21"/>
        <end position="40"/>
    </location>
</feature>
<dbReference type="OrthoDB" id="9798629at2"/>
<sequence>MAASHRRPRKRRLKAEINVVPYIDVMLVLLIIFMVTAPLLNVGVDVNLPQADAKSLEQKRHKPVVVQVYRDGRLALTYEGVDRPQVMEASQLVAKVRAFVAADPGLAVYVAGDREVSYQRVYEVLSLLQQQANVARAGLMGDPKRQ</sequence>
<evidence type="ECO:0000313" key="12">
    <source>
        <dbReference type="EMBL" id="SHE78787.1"/>
    </source>
</evidence>
<evidence type="ECO:0000256" key="5">
    <source>
        <dbReference type="ARBA" id="ARBA00022618"/>
    </source>
</evidence>
<dbReference type="GO" id="GO:0022857">
    <property type="term" value="F:transmembrane transporter activity"/>
    <property type="evidence" value="ECO:0007669"/>
    <property type="project" value="InterPro"/>
</dbReference>
<keyword evidence="5" id="KW-0132">Cell division</keyword>
<proteinExistence type="inferred from homology"/>
<dbReference type="Gene3D" id="3.30.420.270">
    <property type="match status" value="1"/>
</dbReference>
<evidence type="ECO:0000256" key="8">
    <source>
        <dbReference type="ARBA" id="ARBA00023136"/>
    </source>
</evidence>
<keyword evidence="9" id="KW-0131">Cell cycle</keyword>
<evidence type="ECO:0000256" key="3">
    <source>
        <dbReference type="ARBA" id="ARBA00022475"/>
    </source>
</evidence>
<comment type="similarity">
    <text evidence="2 10">Belongs to the ExbD/TolR family.</text>
</comment>
<evidence type="ECO:0000256" key="2">
    <source>
        <dbReference type="ARBA" id="ARBA00005811"/>
    </source>
</evidence>
<keyword evidence="7 11" id="KW-1133">Transmembrane helix</keyword>
<accession>A0A1M4WC73</accession>
<organism evidence="12 13">
    <name type="scientific">Thermomonas hydrothermalis</name>
    <dbReference type="NCBI Taxonomy" id="213588"/>
    <lineage>
        <taxon>Bacteria</taxon>
        <taxon>Pseudomonadati</taxon>
        <taxon>Pseudomonadota</taxon>
        <taxon>Gammaproteobacteria</taxon>
        <taxon>Lysobacterales</taxon>
        <taxon>Lysobacteraceae</taxon>
        <taxon>Thermomonas</taxon>
    </lineage>
</organism>
<dbReference type="EMBL" id="FQUK01000015">
    <property type="protein sequence ID" value="SHE78787.1"/>
    <property type="molecule type" value="Genomic_DNA"/>
</dbReference>
<evidence type="ECO:0000256" key="11">
    <source>
        <dbReference type="SAM" id="Phobius"/>
    </source>
</evidence>
<dbReference type="Pfam" id="PF02472">
    <property type="entry name" value="ExbD"/>
    <property type="match status" value="1"/>
</dbReference>
<comment type="subcellular location">
    <subcellularLocation>
        <location evidence="1">Cell membrane</location>
        <topology evidence="1">Single-pass membrane protein</topology>
    </subcellularLocation>
    <subcellularLocation>
        <location evidence="10">Cell membrane</location>
        <topology evidence="10">Single-pass type II membrane protein</topology>
    </subcellularLocation>
</comment>
<evidence type="ECO:0000256" key="10">
    <source>
        <dbReference type="RuleBase" id="RU003879"/>
    </source>
</evidence>
<keyword evidence="10" id="KW-0653">Protein transport</keyword>
<keyword evidence="13" id="KW-1185">Reference proteome</keyword>
<name>A0A1M4WC73_9GAMM</name>
<dbReference type="GO" id="GO:0015031">
    <property type="term" value="P:protein transport"/>
    <property type="evidence" value="ECO:0007669"/>
    <property type="project" value="UniProtKB-KW"/>
</dbReference>
<evidence type="ECO:0000313" key="13">
    <source>
        <dbReference type="Proteomes" id="UP000242857"/>
    </source>
</evidence>
<evidence type="ECO:0000256" key="7">
    <source>
        <dbReference type="ARBA" id="ARBA00022989"/>
    </source>
</evidence>
<dbReference type="Proteomes" id="UP000242857">
    <property type="component" value="Unassembled WGS sequence"/>
</dbReference>
<dbReference type="RefSeq" id="WP_072755651.1">
    <property type="nucleotide sequence ID" value="NZ_FQUK01000015.1"/>
</dbReference>
<gene>
    <name evidence="12" type="ORF">SAMN02745204_01139</name>
</gene>
<dbReference type="GO" id="GO:0051301">
    <property type="term" value="P:cell division"/>
    <property type="evidence" value="ECO:0007669"/>
    <property type="project" value="UniProtKB-KW"/>
</dbReference>
<dbReference type="PANTHER" id="PTHR30558:SF7">
    <property type="entry name" value="TOL-PAL SYSTEM PROTEIN TOLR"/>
    <property type="match status" value="1"/>
</dbReference>
<evidence type="ECO:0000256" key="1">
    <source>
        <dbReference type="ARBA" id="ARBA00004162"/>
    </source>
</evidence>
<dbReference type="NCBIfam" id="TIGR02801">
    <property type="entry name" value="tolR"/>
    <property type="match status" value="1"/>
</dbReference>
<dbReference type="STRING" id="213588.SAMN02745204_01139"/>
<keyword evidence="6 10" id="KW-0812">Transmembrane</keyword>
<keyword evidence="8 11" id="KW-0472">Membrane</keyword>
<dbReference type="InterPro" id="IPR014168">
    <property type="entry name" value="Tol-Pal_TolR"/>
</dbReference>
<evidence type="ECO:0000256" key="9">
    <source>
        <dbReference type="ARBA" id="ARBA00023306"/>
    </source>
</evidence>